<evidence type="ECO:0000256" key="3">
    <source>
        <dbReference type="SAM" id="MobiDB-lite"/>
    </source>
</evidence>
<feature type="domain" description="DUF7651" evidence="4">
    <location>
        <begin position="76"/>
        <end position="244"/>
    </location>
</feature>
<keyword evidence="1" id="KW-0805">Transcription regulation</keyword>
<reference evidence="5" key="1">
    <citation type="submission" date="2014-07" db="EMBL/GenBank/DDBJ databases">
        <title>Identification of a novel salt tolerance gene in wild soybean by whole-genome sequencing.</title>
        <authorList>
            <person name="Lam H.-M."/>
            <person name="Qi X."/>
            <person name="Li M.-W."/>
            <person name="Liu X."/>
            <person name="Xie M."/>
            <person name="Ni M."/>
            <person name="Xu X."/>
        </authorList>
    </citation>
    <scope>NUCLEOTIDE SEQUENCE [LARGE SCALE GENOMIC DNA]</scope>
    <source>
        <tissue evidence="5">Root</tissue>
    </source>
</reference>
<evidence type="ECO:0000256" key="2">
    <source>
        <dbReference type="ARBA" id="ARBA00023163"/>
    </source>
</evidence>
<evidence type="ECO:0000259" key="4">
    <source>
        <dbReference type="Pfam" id="PF24663"/>
    </source>
</evidence>
<evidence type="ECO:0000256" key="1">
    <source>
        <dbReference type="ARBA" id="ARBA00023015"/>
    </source>
</evidence>
<proteinExistence type="predicted"/>
<dbReference type="AlphaFoldDB" id="A0A0B2RFS9"/>
<dbReference type="Pfam" id="PF24663">
    <property type="entry name" value="DUF7651"/>
    <property type="match status" value="1"/>
</dbReference>
<name>A0A0B2RFS9_GLYSO</name>
<keyword evidence="2" id="KW-0804">Transcription</keyword>
<protein>
    <submittedName>
        <fullName evidence="5">Polycomb group protein EMBRYONIC FLOWER 2</fullName>
    </submittedName>
</protein>
<dbReference type="EMBL" id="KN651494">
    <property type="protein sequence ID" value="KHN30682.1"/>
    <property type="molecule type" value="Genomic_DNA"/>
</dbReference>
<dbReference type="PANTHER" id="PTHR22597">
    <property type="entry name" value="POLYCOMB GROUP PROTEIN"/>
    <property type="match status" value="1"/>
</dbReference>
<accession>A0A0B2RFS9</accession>
<gene>
    <name evidence="5" type="ORF">glysoja_034025</name>
</gene>
<sequence length="510" mass="56666">MPDIPGTSSARMAASETNSRRTGQRNNRVVWENLSEEEKLAAIESLTVYCRPIELYNIIKSRTKKKPLYLRRCMDYHIKAKRKKRLVLTASLSWKDDDNRALFPLCVCLGRLDPNTEARSAQRYHVGKISSFKGLSGVDGKGNTQLEVNFMLPEFDKLAGEVSTAKYWFLVFASAGNPISLSRANSSPWPVEVSSNESWGGERCLYGKVSLNFHQDNGNVFPYFLLRKPGKIKIEMNLHPCILTDVGAGINPRLQTFLYCAKRLKHREPTRGRTNETDRLLFNAGVPSPDESKAIILHPGPRCVPSIFDHDNGTHAMLQYDPEGVSDEILLPGPDCVLSVSDHDDVTHAMILDDHEGVSNATLHHEGVSNRDDGTRAMLLDDHEGSNATLHPGPDCVLSDDDGTHAMLEDDSEGVTNAILLPRPDYVPSLSDHHGGTRAVPQVDHEGVSNVIVLNPSQDCVASTSKHDHGAPKVRKARKKDKLPIEQYDPRMYVLDLFSILGKLKAVHTF</sequence>
<dbReference type="InterPro" id="IPR056068">
    <property type="entry name" value="EMF2-like_DUF7651"/>
</dbReference>
<dbReference type="Proteomes" id="UP000053555">
    <property type="component" value="Unassembled WGS sequence"/>
</dbReference>
<evidence type="ECO:0000313" key="5">
    <source>
        <dbReference type="EMBL" id="KHN30682.1"/>
    </source>
</evidence>
<feature type="region of interest" description="Disordered" evidence="3">
    <location>
        <begin position="1"/>
        <end position="24"/>
    </location>
</feature>
<dbReference type="GO" id="GO:0005634">
    <property type="term" value="C:nucleus"/>
    <property type="evidence" value="ECO:0007669"/>
    <property type="project" value="UniProtKB-ARBA"/>
</dbReference>
<organism evidence="5">
    <name type="scientific">Glycine soja</name>
    <name type="common">Wild soybean</name>
    <dbReference type="NCBI Taxonomy" id="3848"/>
    <lineage>
        <taxon>Eukaryota</taxon>
        <taxon>Viridiplantae</taxon>
        <taxon>Streptophyta</taxon>
        <taxon>Embryophyta</taxon>
        <taxon>Tracheophyta</taxon>
        <taxon>Spermatophyta</taxon>
        <taxon>Magnoliopsida</taxon>
        <taxon>eudicotyledons</taxon>
        <taxon>Gunneridae</taxon>
        <taxon>Pentapetalae</taxon>
        <taxon>rosids</taxon>
        <taxon>fabids</taxon>
        <taxon>Fabales</taxon>
        <taxon>Fabaceae</taxon>
        <taxon>Papilionoideae</taxon>
        <taxon>50 kb inversion clade</taxon>
        <taxon>NPAAA clade</taxon>
        <taxon>indigoferoid/millettioid clade</taxon>
        <taxon>Phaseoleae</taxon>
        <taxon>Glycine</taxon>
        <taxon>Glycine subgen. Soja</taxon>
    </lineage>
</organism>
<dbReference type="PANTHER" id="PTHR22597:SF22">
    <property type="entry name" value="POLYCOMB GROUP PROTEIN EMBRYONIC FLOWER 2-RELATED"/>
    <property type="match status" value="1"/>
</dbReference>
<dbReference type="GO" id="GO:0031490">
    <property type="term" value="F:chromatin DNA binding"/>
    <property type="evidence" value="ECO:0007669"/>
    <property type="project" value="TreeGrafter"/>
</dbReference>